<evidence type="ECO:0000256" key="1">
    <source>
        <dbReference type="SAM" id="Phobius"/>
    </source>
</evidence>
<keyword evidence="4" id="KW-1185">Reference proteome</keyword>
<feature type="transmembrane region" description="Helical" evidence="1">
    <location>
        <begin position="137"/>
        <end position="161"/>
    </location>
</feature>
<name>A0A1I7RM12_BURXY</name>
<dbReference type="Proteomes" id="UP000095284">
    <property type="component" value="Unplaced"/>
</dbReference>
<dbReference type="WBParaSite" id="BXY_0174700.1">
    <property type="protein sequence ID" value="BXY_0174700.1"/>
    <property type="gene ID" value="BXY_0174700"/>
</dbReference>
<evidence type="ECO:0000313" key="5">
    <source>
        <dbReference type="WBParaSite" id="BXY_0174700.1"/>
    </source>
</evidence>
<keyword evidence="1" id="KW-0472">Membrane</keyword>
<dbReference type="Proteomes" id="UP000582659">
    <property type="component" value="Unassembled WGS sequence"/>
</dbReference>
<evidence type="ECO:0000313" key="3">
    <source>
        <dbReference type="Proteomes" id="UP000095284"/>
    </source>
</evidence>
<evidence type="ECO:0000313" key="2">
    <source>
        <dbReference type="EMBL" id="CAD5227701.1"/>
    </source>
</evidence>
<dbReference type="OrthoDB" id="5816036at2759"/>
<reference evidence="5" key="1">
    <citation type="submission" date="2016-11" db="UniProtKB">
        <authorList>
            <consortium name="WormBaseParasite"/>
        </authorList>
    </citation>
    <scope>IDENTIFICATION</scope>
</reference>
<dbReference type="PANTHER" id="PTHR45830:SF15">
    <property type="entry name" value="SERPENTINE RECEPTOR, CLASS I"/>
    <property type="match status" value="1"/>
</dbReference>
<dbReference type="InterPro" id="IPR019422">
    <property type="entry name" value="7TM_GPCR_serpentine_rcpt_Srh"/>
</dbReference>
<proteinExistence type="predicted"/>
<feature type="transmembrane region" description="Helical" evidence="1">
    <location>
        <begin position="182"/>
        <end position="209"/>
    </location>
</feature>
<gene>
    <name evidence="2" type="ORF">BXYJ_LOCUS10081</name>
</gene>
<protein>
    <submittedName>
        <fullName evidence="2">(pine wood nematode) hypothetical protein</fullName>
    </submittedName>
</protein>
<keyword evidence="1" id="KW-1133">Transmembrane helix</keyword>
<dbReference type="AlphaFoldDB" id="A0A1I7RM12"/>
<accession>A0A1I7RM12</accession>
<keyword evidence="1" id="KW-0812">Transmembrane</keyword>
<organism evidence="3 5">
    <name type="scientific">Bursaphelenchus xylophilus</name>
    <name type="common">Pinewood nematode worm</name>
    <name type="synonym">Aphelenchoides xylophilus</name>
    <dbReference type="NCBI Taxonomy" id="6326"/>
    <lineage>
        <taxon>Eukaryota</taxon>
        <taxon>Metazoa</taxon>
        <taxon>Ecdysozoa</taxon>
        <taxon>Nematoda</taxon>
        <taxon>Chromadorea</taxon>
        <taxon>Rhabditida</taxon>
        <taxon>Tylenchina</taxon>
        <taxon>Tylenchomorpha</taxon>
        <taxon>Aphelenchoidea</taxon>
        <taxon>Aphelenchoididae</taxon>
        <taxon>Bursaphelenchus</taxon>
    </lineage>
</organism>
<feature type="transmembrane region" description="Helical" evidence="1">
    <location>
        <begin position="221"/>
        <end position="240"/>
    </location>
</feature>
<dbReference type="EMBL" id="CAJFCV020000004">
    <property type="protein sequence ID" value="CAG9118102.1"/>
    <property type="molecule type" value="Genomic_DNA"/>
</dbReference>
<dbReference type="Pfam" id="PF10318">
    <property type="entry name" value="7TM_GPCR_Srh"/>
    <property type="match status" value="1"/>
</dbReference>
<evidence type="ECO:0000313" key="4">
    <source>
        <dbReference type="Proteomes" id="UP000659654"/>
    </source>
</evidence>
<feature type="transmembrane region" description="Helical" evidence="1">
    <location>
        <begin position="78"/>
        <end position="104"/>
    </location>
</feature>
<reference evidence="2" key="2">
    <citation type="submission" date="2020-09" db="EMBL/GenBank/DDBJ databases">
        <authorList>
            <person name="Kikuchi T."/>
        </authorList>
    </citation>
    <scope>NUCLEOTIDE SEQUENCE</scope>
    <source>
        <strain evidence="2">Ka4C1</strain>
    </source>
</reference>
<dbReference type="PANTHER" id="PTHR45830">
    <property type="entry name" value="SERPENTINE RECEPTOR, CLASS I"/>
    <property type="match status" value="1"/>
</dbReference>
<sequence length="311" mass="35573">MLSVTWYCIILRPIPLFPKPMGISYGPRFLIYDYTSAMVHMQLFVVLQTSLMLAMVICFSLLVVFLMQWKVVQNVERWQVIGVGVFLHVAAIVLTLGILNIVYWPDRRLVERIDKDLQREVADGIVFGYHPGRADNFFSILVCCFVVPLVIALGALTAYVVRNIYKSTMEHRSRKSMSRYNTAMMLTARTTNPGFFLVIPLLIICSWIIRDIEAFEATLWLAFICSIHGAVSTLSTVLVFKPYRSILKKAFLNKPAEYLRRKSTKLYLNRRETIVKVEPRSSCSEGHFNFKTAAEPPTLTQQKLSMTNSSP</sequence>
<feature type="transmembrane region" description="Helical" evidence="1">
    <location>
        <begin position="43"/>
        <end position="66"/>
    </location>
</feature>
<dbReference type="EMBL" id="CAJFDI010000004">
    <property type="protein sequence ID" value="CAD5227701.1"/>
    <property type="molecule type" value="Genomic_DNA"/>
</dbReference>
<dbReference type="Proteomes" id="UP000659654">
    <property type="component" value="Unassembled WGS sequence"/>
</dbReference>